<evidence type="ECO:0000256" key="1">
    <source>
        <dbReference type="ARBA" id="ARBA00009179"/>
    </source>
</evidence>
<dbReference type="SMART" id="SM00228">
    <property type="entry name" value="PDZ"/>
    <property type="match status" value="1"/>
</dbReference>
<evidence type="ECO:0000313" key="6">
    <source>
        <dbReference type="EMBL" id="KAB2380258.1"/>
    </source>
</evidence>
<dbReference type="AlphaFoldDB" id="A0A6L3VVU8"/>
<dbReference type="PROSITE" id="PS50106">
    <property type="entry name" value="PDZ"/>
    <property type="match status" value="1"/>
</dbReference>
<dbReference type="RefSeq" id="WP_151541268.1">
    <property type="nucleotide sequence ID" value="NZ_WBMR01000046.1"/>
</dbReference>
<dbReference type="InterPro" id="IPR005151">
    <property type="entry name" value="Tail-specific_protease"/>
</dbReference>
<keyword evidence="3" id="KW-0378">Hydrolase</keyword>
<proteinExistence type="inferred from homology"/>
<dbReference type="Pfam" id="PF03572">
    <property type="entry name" value="Peptidase_S41"/>
    <property type="match status" value="1"/>
</dbReference>
<keyword evidence="4" id="KW-0720">Serine protease</keyword>
<evidence type="ECO:0000313" key="7">
    <source>
        <dbReference type="Proteomes" id="UP000483004"/>
    </source>
</evidence>
<evidence type="ECO:0000256" key="3">
    <source>
        <dbReference type="ARBA" id="ARBA00022801"/>
    </source>
</evidence>
<dbReference type="SUPFAM" id="SSF50156">
    <property type="entry name" value="PDZ domain-like"/>
    <property type="match status" value="1"/>
</dbReference>
<sequence length="389" mass="40021">MSAPGRLLRGAAVATAILCAYGLGVLSGEGRPDRRAAAGGSVLDEAAAKIGSRAAHPVGRGELDRAAIEGMLRGLGDRWARYYPAARYDDMEGRLNGRYSGVGIWLGSADGDPRVRVASVQPGTAAARAGVLAGDVVTAVGGTPVAGWDVTRVGTALRGRPGAAVELTVLRGRRTEEFHLVRTPVSGGDVTVTDLPGHVRLIRVGAFTRGTGRQVRDAVTGRSPRGAPTGGIMLDLRGDPGGLLDEAVETASAFLPGGLVVTYEPRGGPVQRRTVTAPGDARTPLVVLVDAGTASAAEVVAGSLRDRDRAVIIGSRTYGKGSVQESVRLADGSAIELTVGRYRTPGGRNLDGVGIEPDVAVSADRPPSVAEQRGRSVLRGLLATTPDKD</sequence>
<dbReference type="GO" id="GO:0030288">
    <property type="term" value="C:outer membrane-bounded periplasmic space"/>
    <property type="evidence" value="ECO:0007669"/>
    <property type="project" value="TreeGrafter"/>
</dbReference>
<dbReference type="Gene3D" id="3.90.226.10">
    <property type="entry name" value="2-enoyl-CoA Hydratase, Chain A, domain 1"/>
    <property type="match status" value="1"/>
</dbReference>
<dbReference type="InterPro" id="IPR004447">
    <property type="entry name" value="Peptidase_S41A"/>
</dbReference>
<dbReference type="Gene3D" id="2.30.42.10">
    <property type="match status" value="1"/>
</dbReference>
<keyword evidence="7" id="KW-1185">Reference proteome</keyword>
<dbReference type="SUPFAM" id="SSF52096">
    <property type="entry name" value="ClpP/crotonase"/>
    <property type="match status" value="1"/>
</dbReference>
<feature type="domain" description="PDZ" evidence="5">
    <location>
        <begin position="96"/>
        <end position="158"/>
    </location>
</feature>
<dbReference type="EMBL" id="WBMR01000046">
    <property type="protein sequence ID" value="KAB2380258.1"/>
    <property type="molecule type" value="Genomic_DNA"/>
</dbReference>
<organism evidence="6 7">
    <name type="scientific">Actinomadura montaniterrae</name>
    <dbReference type="NCBI Taxonomy" id="1803903"/>
    <lineage>
        <taxon>Bacteria</taxon>
        <taxon>Bacillati</taxon>
        <taxon>Actinomycetota</taxon>
        <taxon>Actinomycetes</taxon>
        <taxon>Streptosporangiales</taxon>
        <taxon>Thermomonosporaceae</taxon>
        <taxon>Actinomadura</taxon>
    </lineage>
</organism>
<gene>
    <name evidence="6" type="ORF">F9B16_18160</name>
</gene>
<keyword evidence="2" id="KW-0645">Protease</keyword>
<dbReference type="GO" id="GO:0004175">
    <property type="term" value="F:endopeptidase activity"/>
    <property type="evidence" value="ECO:0007669"/>
    <property type="project" value="TreeGrafter"/>
</dbReference>
<protein>
    <submittedName>
        <fullName evidence="6">PDZ domain-containing protein</fullName>
    </submittedName>
</protein>
<dbReference type="PANTHER" id="PTHR32060:SF30">
    <property type="entry name" value="CARBOXY-TERMINAL PROCESSING PROTEASE CTPA"/>
    <property type="match status" value="1"/>
</dbReference>
<dbReference type="GO" id="GO:0006508">
    <property type="term" value="P:proteolysis"/>
    <property type="evidence" value="ECO:0007669"/>
    <property type="project" value="UniProtKB-KW"/>
</dbReference>
<dbReference type="Gene3D" id="3.30.750.44">
    <property type="match status" value="1"/>
</dbReference>
<accession>A0A6L3VVU8</accession>
<dbReference type="OrthoDB" id="9812068at2"/>
<evidence type="ECO:0000256" key="2">
    <source>
        <dbReference type="ARBA" id="ARBA00022670"/>
    </source>
</evidence>
<dbReference type="CDD" id="cd07560">
    <property type="entry name" value="Peptidase_S41_CPP"/>
    <property type="match status" value="1"/>
</dbReference>
<dbReference type="InterPro" id="IPR001478">
    <property type="entry name" value="PDZ"/>
</dbReference>
<comment type="caution">
    <text evidence="6">The sequence shown here is derived from an EMBL/GenBank/DDBJ whole genome shotgun (WGS) entry which is preliminary data.</text>
</comment>
<dbReference type="GO" id="GO:0007165">
    <property type="term" value="P:signal transduction"/>
    <property type="evidence" value="ECO:0007669"/>
    <property type="project" value="TreeGrafter"/>
</dbReference>
<dbReference type="InterPro" id="IPR041489">
    <property type="entry name" value="PDZ_6"/>
</dbReference>
<dbReference type="GO" id="GO:0008236">
    <property type="term" value="F:serine-type peptidase activity"/>
    <property type="evidence" value="ECO:0007669"/>
    <property type="project" value="UniProtKB-KW"/>
</dbReference>
<evidence type="ECO:0000256" key="4">
    <source>
        <dbReference type="ARBA" id="ARBA00022825"/>
    </source>
</evidence>
<dbReference type="SMART" id="SM00245">
    <property type="entry name" value="TSPc"/>
    <property type="match status" value="1"/>
</dbReference>
<dbReference type="InterPro" id="IPR029045">
    <property type="entry name" value="ClpP/crotonase-like_dom_sf"/>
</dbReference>
<reference evidence="6 7" key="1">
    <citation type="submission" date="2019-09" db="EMBL/GenBank/DDBJ databases">
        <title>Actinomadura physcomitrii sp. nov., a novel actinomycete isolated from moss [Physcomitrium sphaericum (Ludw) Fuernr].</title>
        <authorList>
            <person name="Liu C."/>
            <person name="Zhuang X."/>
        </authorList>
    </citation>
    <scope>NUCLEOTIDE SEQUENCE [LARGE SCALE GENOMIC DNA]</scope>
    <source>
        <strain evidence="6 7">CYP1-1B</strain>
    </source>
</reference>
<comment type="similarity">
    <text evidence="1">Belongs to the peptidase S41A family.</text>
</comment>
<name>A0A6L3VVU8_9ACTN</name>
<dbReference type="Pfam" id="PF17820">
    <property type="entry name" value="PDZ_6"/>
    <property type="match status" value="1"/>
</dbReference>
<evidence type="ECO:0000259" key="5">
    <source>
        <dbReference type="PROSITE" id="PS50106"/>
    </source>
</evidence>
<dbReference type="Proteomes" id="UP000483004">
    <property type="component" value="Unassembled WGS sequence"/>
</dbReference>
<dbReference type="PANTHER" id="PTHR32060">
    <property type="entry name" value="TAIL-SPECIFIC PROTEASE"/>
    <property type="match status" value="1"/>
</dbReference>
<dbReference type="InterPro" id="IPR036034">
    <property type="entry name" value="PDZ_sf"/>
</dbReference>